<dbReference type="InterPro" id="IPR027022">
    <property type="entry name" value="ABC_permease_BceB-typ"/>
</dbReference>
<keyword evidence="4 6" id="KW-1133">Transmembrane helix</keyword>
<evidence type="ECO:0000256" key="6">
    <source>
        <dbReference type="PIRNR" id="PIRNR018968"/>
    </source>
</evidence>
<feature type="transmembrane region" description="Helical" evidence="6">
    <location>
        <begin position="153"/>
        <end position="174"/>
    </location>
</feature>
<evidence type="ECO:0000256" key="4">
    <source>
        <dbReference type="ARBA" id="ARBA00022989"/>
    </source>
</evidence>
<dbReference type="InterPro" id="IPR052536">
    <property type="entry name" value="ABC-4_Integral_Memb_Prot"/>
</dbReference>
<feature type="transmembrane region" description="Helical" evidence="6">
    <location>
        <begin position="195"/>
        <end position="220"/>
    </location>
</feature>
<dbReference type="STRING" id="1195236.CTER_4703"/>
<evidence type="ECO:0000313" key="8">
    <source>
        <dbReference type="EMBL" id="EMS69723.1"/>
    </source>
</evidence>
<dbReference type="GO" id="GO:0055085">
    <property type="term" value="P:transmembrane transport"/>
    <property type="evidence" value="ECO:0007669"/>
    <property type="project" value="UniProtKB-UniRule"/>
</dbReference>
<evidence type="ECO:0000256" key="5">
    <source>
        <dbReference type="ARBA" id="ARBA00023136"/>
    </source>
</evidence>
<gene>
    <name evidence="8" type="ORF">CTER_4703</name>
</gene>
<keyword evidence="6" id="KW-0813">Transport</keyword>
<feature type="transmembrane region" description="Helical" evidence="6">
    <location>
        <begin position="285"/>
        <end position="307"/>
    </location>
</feature>
<dbReference type="PANTHER" id="PTHR46795">
    <property type="entry name" value="ABC TRANSPORTER PERMEASE-RELATED-RELATED"/>
    <property type="match status" value="1"/>
</dbReference>
<dbReference type="Proteomes" id="UP000014155">
    <property type="component" value="Unassembled WGS sequence"/>
</dbReference>
<feature type="transmembrane region" description="Helical" evidence="6">
    <location>
        <begin position="531"/>
        <end position="552"/>
    </location>
</feature>
<comment type="subcellular location">
    <subcellularLocation>
        <location evidence="1 6">Cell membrane</location>
        <topology evidence="1 6">Multi-pass membrane protein</topology>
    </subcellularLocation>
</comment>
<sequence length="658" mass="73701">MKFSGIVWKNFKFGIRKYIAFFLCSTFTISIFFIFCNLSFSKEINDFMNRAGMGSEYVFSIMVIILSIFSVGFISYINSSKNKSRSKEFGLYMTMGMTYRDISRLIILEDLVILAASIVLGIAVGTVFSRLVYMINMKIIGEENGRFVLDYRSYLLTAAIFIVIYGVNIFITILSRRKMNIKRLMTSDRESEFTARSHSGLAAAGLVLMAVFASTSVSAAMSRDIAMKRIPIILAIIAGMAGMYLVISHITGILSAFVKGNRELYGRSLLNLSELKYTSKKNANVLFLLSILSGMILLCSASTFALLSISEKIVERTPEQVITYIEAFGVNRFEEGYADELVRESGAGLREHFRYPCTFANKIESVPASPADKGASQSPAVPVCIISRSTLHIMTGDQLAIGSGEAQILAADPLAVPSESSLKEIEITNGVITKKLLMKGTVTNHNFSSEIVLGNRYILVVADENYRELESSNKEFNGIIHDIRVDKWKKTGPVFDRLNGIRDNSNPLSQHFTVFGDYAGYTLMRHLYSNFVFVTNFISILFFASSILILLFRQYESTDKMAKKYSQLRKIGVMRKEFRKFIHTQTGFLFIIPLILGLFMGACLMLIIQSIMGGNDLYKEFWSASAKIAAVYIVLQLIFSRAVSENYYKGIINKASIK</sequence>
<reference evidence="8 9" key="1">
    <citation type="journal article" date="2013" name="Genome Announc.">
        <title>Draft Genome Sequence of the Cellulolytic, Mesophilic, Anaerobic Bacterium Clostridium termitidis Strain CT1112 (DSM 5398).</title>
        <authorList>
            <person name="Lal S."/>
            <person name="Ramachandran U."/>
            <person name="Zhang X."/>
            <person name="Munir R."/>
            <person name="Sparling R."/>
            <person name="Levin D.B."/>
        </authorList>
    </citation>
    <scope>NUCLEOTIDE SEQUENCE [LARGE SCALE GENOMIC DNA]</scope>
    <source>
        <strain evidence="8 9">CT1112</strain>
    </source>
</reference>
<dbReference type="InterPro" id="IPR003838">
    <property type="entry name" value="ABC3_permease_C"/>
</dbReference>
<feature type="transmembrane region" description="Helical" evidence="6">
    <location>
        <begin position="232"/>
        <end position="258"/>
    </location>
</feature>
<dbReference type="PANTHER" id="PTHR46795:SF1">
    <property type="entry name" value="ABC TRANSPORTER PERMEASE PROTEIN"/>
    <property type="match status" value="1"/>
</dbReference>
<evidence type="ECO:0000256" key="2">
    <source>
        <dbReference type="ARBA" id="ARBA00022475"/>
    </source>
</evidence>
<dbReference type="GO" id="GO:0005886">
    <property type="term" value="C:plasma membrane"/>
    <property type="evidence" value="ECO:0007669"/>
    <property type="project" value="UniProtKB-SubCell"/>
</dbReference>
<dbReference type="Pfam" id="PF02687">
    <property type="entry name" value="FtsX"/>
    <property type="match status" value="1"/>
</dbReference>
<dbReference type="AlphaFoldDB" id="S0FMK1"/>
<keyword evidence="3 6" id="KW-0812">Transmembrane</keyword>
<comment type="caution">
    <text evidence="8">The sequence shown here is derived from an EMBL/GenBank/DDBJ whole genome shotgun (WGS) entry which is preliminary data.</text>
</comment>
<name>S0FMK1_RUMCE</name>
<evidence type="ECO:0000259" key="7">
    <source>
        <dbReference type="Pfam" id="PF02687"/>
    </source>
</evidence>
<protein>
    <submittedName>
        <fullName evidence="8">Putative permease</fullName>
    </submittedName>
</protein>
<dbReference type="RefSeq" id="WP_004630052.1">
    <property type="nucleotide sequence ID" value="NZ_AORV01000065.1"/>
</dbReference>
<keyword evidence="9" id="KW-1185">Reference proteome</keyword>
<feature type="transmembrane region" description="Helical" evidence="6">
    <location>
        <begin position="588"/>
        <end position="609"/>
    </location>
</feature>
<dbReference type="EMBL" id="AORV01000065">
    <property type="protein sequence ID" value="EMS69723.1"/>
    <property type="molecule type" value="Genomic_DNA"/>
</dbReference>
<proteinExistence type="inferred from homology"/>
<dbReference type="PIRSF" id="PIRSF018968">
    <property type="entry name" value="ABC_permease_BceB"/>
    <property type="match status" value="1"/>
</dbReference>
<feature type="transmembrane region" description="Helical" evidence="6">
    <location>
        <begin position="111"/>
        <end position="133"/>
    </location>
</feature>
<accession>S0FMK1</accession>
<dbReference type="eggNOG" id="COG0577">
    <property type="taxonomic scope" value="Bacteria"/>
</dbReference>
<evidence type="ECO:0000313" key="9">
    <source>
        <dbReference type="Proteomes" id="UP000014155"/>
    </source>
</evidence>
<evidence type="ECO:0000256" key="3">
    <source>
        <dbReference type="ARBA" id="ARBA00022692"/>
    </source>
</evidence>
<dbReference type="PATRIC" id="fig|1195236.3.peg.4887"/>
<feature type="transmembrane region" description="Helical" evidence="6">
    <location>
        <begin position="20"/>
        <end position="41"/>
    </location>
</feature>
<keyword evidence="5 6" id="KW-0472">Membrane</keyword>
<evidence type="ECO:0000256" key="1">
    <source>
        <dbReference type="ARBA" id="ARBA00004651"/>
    </source>
</evidence>
<feature type="domain" description="ABC3 transporter permease C-terminal" evidence="7">
    <location>
        <begin position="58"/>
        <end position="181"/>
    </location>
</feature>
<comment type="similarity">
    <text evidence="6">Belongs to the ABC-4 integral membrane protein family.</text>
</comment>
<feature type="transmembrane region" description="Helical" evidence="6">
    <location>
        <begin position="57"/>
        <end position="77"/>
    </location>
</feature>
<organism evidence="8 9">
    <name type="scientific">Ruminiclostridium cellobioparum subsp. termitidis CT1112</name>
    <dbReference type="NCBI Taxonomy" id="1195236"/>
    <lineage>
        <taxon>Bacteria</taxon>
        <taxon>Bacillati</taxon>
        <taxon>Bacillota</taxon>
        <taxon>Clostridia</taxon>
        <taxon>Eubacteriales</taxon>
        <taxon>Oscillospiraceae</taxon>
        <taxon>Ruminiclostridium</taxon>
    </lineage>
</organism>
<feature type="transmembrane region" description="Helical" evidence="6">
    <location>
        <begin position="621"/>
        <end position="639"/>
    </location>
</feature>
<keyword evidence="2 6" id="KW-1003">Cell membrane</keyword>